<sequence length="1167" mass="126599">MSGVTTQGVTDFLLSHNFTLSAFELWHELIESGASAEDMETLEHFFTDEKRFPSEAVKQFQGKEDVSLQTLAFERDEKLSIQEYELRIVREDLEALKLHQAEEIAKGIVRQDLVDIDLSVPDDAHKTPDDHERRLLNCAIKAYLVARGYKLSALTLCEEVDQDLDEWPGGRQPPQEPLWSLYLSATGKGGGLDTATVQELERKNEELARQVEELSSALELEKQRHMEAQSTASRAATEARNLRYDLTEAVRDARRTNQELDELTLAAAKAKSKEAELQQGGAERGCVEAIAAEVAAEAPGVVNAQACSAGEGEAQGEGSQEEGGVHGASAARTRIVEEDMGAASAASVTPSAGAGAGGSSSSSDMWRKKEEALLRADREARGQEALVTVEVVAEALPKVVPNVLIQKRDELLPVFLAVIQQHPEPATRESLTHTLFNLIKKPDEAQRRTIMEGFIALAKATGERRTGEELLPQCWNQINHKYPERRVLVAEACGALAALVSPDLRGSLIFSILQQLFEDAAPMVRDAAAANLALLLPLLPDHNKYAAVEEGLRRLLADSHEPVVETALGKVVPAMAAWLVGSDLLCTSLLPTVMRTLAATLEECDLLDDFSHVIGSSPRSIDDATRDQVMITLRLLEAVMPHLHRLVLRQRRSVEQAAGLHGGDHGAEAEEGEEPAAEAKPGELGLLQAFSMEQEKVGVARWAVQEGLPELGRIACHLSPREVQLRRMLCHVARALCRALGEEFTAVALAPVLASQAHLYAMVCGGRHCSNLEETPTTPKSPQTPEFPDGEPEVLRNGWPVGAQPVPAQVVEVIAELEQEDTDDEAHARLLGGSLCVLPVLLAGILPCAGPQALGNFLHYLIHGVCLYIQDQHNDAESAGKEVQAVAMPEEMVEALAFAATFEDLQDKLLAVMGPLVVSQTRLVRACAAEMLRALAAKVDPERIAKQVMPRLITLAADGEAMVKLSAIAALGVVAKHSVEPTDAEKITAQFDSYLEDGNQALLLAVVRTITVAAPTSPAANFSEWASEKLYMLAKANSHSSLLQLGEAGLQRRRECAEALLEALQAMSAVEHLDAVSVFISPTLETLLKGDNLLDMQSREICQAMLRDRSPDLSTTQASSIPSHQIRSSGSPEVKKSAEADKDSKKEPPEKGRMARFGSRLQLFNKS</sequence>
<dbReference type="PROSITE" id="PS50896">
    <property type="entry name" value="LISH"/>
    <property type="match status" value="1"/>
</dbReference>
<reference evidence="3 4" key="1">
    <citation type="journal article" date="2015" name="Genome Biol. Evol.">
        <title>Comparative Genomics of a Bacterivorous Green Alga Reveals Evolutionary Causalities and Consequences of Phago-Mixotrophic Mode of Nutrition.</title>
        <authorList>
            <person name="Burns J.A."/>
            <person name="Paasch A."/>
            <person name="Narechania A."/>
            <person name="Kim E."/>
        </authorList>
    </citation>
    <scope>NUCLEOTIDE SEQUENCE [LARGE SCALE GENOMIC DNA]</scope>
    <source>
        <strain evidence="3 4">PLY_AMNH</strain>
    </source>
</reference>
<dbReference type="AlphaFoldDB" id="A0AAE0LDL8"/>
<feature type="region of interest" description="Disordered" evidence="2">
    <location>
        <begin position="1112"/>
        <end position="1167"/>
    </location>
</feature>
<gene>
    <name evidence="3" type="ORF">CYMTET_10663</name>
</gene>
<feature type="coiled-coil region" evidence="1">
    <location>
        <begin position="197"/>
        <end position="273"/>
    </location>
</feature>
<protein>
    <recommendedName>
        <fullName evidence="5">LisH domain-containing protein</fullName>
    </recommendedName>
</protein>
<dbReference type="SMART" id="SM00667">
    <property type="entry name" value="LisH"/>
    <property type="match status" value="1"/>
</dbReference>
<organism evidence="3 4">
    <name type="scientific">Cymbomonas tetramitiformis</name>
    <dbReference type="NCBI Taxonomy" id="36881"/>
    <lineage>
        <taxon>Eukaryota</taxon>
        <taxon>Viridiplantae</taxon>
        <taxon>Chlorophyta</taxon>
        <taxon>Pyramimonadophyceae</taxon>
        <taxon>Pyramimonadales</taxon>
        <taxon>Pyramimonadaceae</taxon>
        <taxon>Cymbomonas</taxon>
    </lineage>
</organism>
<dbReference type="InterPro" id="IPR040362">
    <property type="entry name" value="RELCH"/>
</dbReference>
<dbReference type="PANTHER" id="PTHR32059">
    <property type="entry name" value="RAB11-BINDING PROTEIN RELCH"/>
    <property type="match status" value="1"/>
</dbReference>
<name>A0AAE0LDL8_9CHLO</name>
<evidence type="ECO:0008006" key="5">
    <source>
        <dbReference type="Google" id="ProtNLM"/>
    </source>
</evidence>
<evidence type="ECO:0000256" key="1">
    <source>
        <dbReference type="SAM" id="Coils"/>
    </source>
</evidence>
<dbReference type="SUPFAM" id="SSF48371">
    <property type="entry name" value="ARM repeat"/>
    <property type="match status" value="1"/>
</dbReference>
<dbReference type="InterPro" id="IPR006594">
    <property type="entry name" value="LisH"/>
</dbReference>
<comment type="caution">
    <text evidence="3">The sequence shown here is derived from an EMBL/GenBank/DDBJ whole genome shotgun (WGS) entry which is preliminary data.</text>
</comment>
<dbReference type="GO" id="GO:0005802">
    <property type="term" value="C:trans-Golgi network"/>
    <property type="evidence" value="ECO:0007669"/>
    <property type="project" value="InterPro"/>
</dbReference>
<dbReference type="GO" id="GO:0055037">
    <property type="term" value="C:recycling endosome"/>
    <property type="evidence" value="ECO:0007669"/>
    <property type="project" value="TreeGrafter"/>
</dbReference>
<dbReference type="Proteomes" id="UP001190700">
    <property type="component" value="Unassembled WGS sequence"/>
</dbReference>
<dbReference type="Gene3D" id="1.25.10.10">
    <property type="entry name" value="Leucine-rich Repeat Variant"/>
    <property type="match status" value="2"/>
</dbReference>
<feature type="compositionally biased region" description="Low complexity" evidence="2">
    <location>
        <begin position="341"/>
        <end position="363"/>
    </location>
</feature>
<feature type="compositionally biased region" description="Polar residues" evidence="2">
    <location>
        <begin position="1112"/>
        <end position="1131"/>
    </location>
</feature>
<evidence type="ECO:0000256" key="2">
    <source>
        <dbReference type="SAM" id="MobiDB-lite"/>
    </source>
</evidence>
<evidence type="ECO:0000313" key="4">
    <source>
        <dbReference type="Proteomes" id="UP001190700"/>
    </source>
</evidence>
<dbReference type="EMBL" id="LGRX02003803">
    <property type="protein sequence ID" value="KAK3281551.1"/>
    <property type="molecule type" value="Genomic_DNA"/>
</dbReference>
<feature type="region of interest" description="Disordered" evidence="2">
    <location>
        <begin position="773"/>
        <end position="792"/>
    </location>
</feature>
<feature type="compositionally biased region" description="Polar residues" evidence="2">
    <location>
        <begin position="773"/>
        <end position="784"/>
    </location>
</feature>
<dbReference type="InterPro" id="IPR016024">
    <property type="entry name" value="ARM-type_fold"/>
</dbReference>
<dbReference type="InterPro" id="IPR011989">
    <property type="entry name" value="ARM-like"/>
</dbReference>
<proteinExistence type="predicted"/>
<feature type="region of interest" description="Disordered" evidence="2">
    <location>
        <begin position="340"/>
        <end position="367"/>
    </location>
</feature>
<dbReference type="GO" id="GO:0032367">
    <property type="term" value="P:intracellular cholesterol transport"/>
    <property type="evidence" value="ECO:0007669"/>
    <property type="project" value="InterPro"/>
</dbReference>
<feature type="compositionally biased region" description="Basic and acidic residues" evidence="2">
    <location>
        <begin position="1133"/>
        <end position="1153"/>
    </location>
</feature>
<dbReference type="PANTHER" id="PTHR32059:SF0">
    <property type="entry name" value="RAB11-BINDING PROTEIN RELCH"/>
    <property type="match status" value="1"/>
</dbReference>
<keyword evidence="4" id="KW-1185">Reference proteome</keyword>
<accession>A0AAE0LDL8</accession>
<evidence type="ECO:0000313" key="3">
    <source>
        <dbReference type="EMBL" id="KAK3281551.1"/>
    </source>
</evidence>
<feature type="region of interest" description="Disordered" evidence="2">
    <location>
        <begin position="658"/>
        <end position="679"/>
    </location>
</feature>
<keyword evidence="1" id="KW-0175">Coiled coil</keyword>